<sequence length="278" mass="31676">MYKILLTLFFVGLLNAEVYDGIAIVVKDEAITLLDIKNEMKTSKVDAKQASDLLIRQKLEKIEIDERRISVSSTEVYDDIKQMAARNNMSISTLYDAIRDSNGLNSTELKEKIKQKLLSQKLYSAIAYSSVEEPSQREIKEYFEMNKEKYSHPSEFSVIIYESKDGARLQEKVSNPMIYAPDISMNEQVLAYDRVSPELAKLLQNTPLNSFTQVVPNGQGSFMSFYLKEIKSAGEGSIEGSKNEIINAIMAEKREQVLGDHFARLRHNTEINIIREVE</sequence>
<dbReference type="InterPro" id="IPR055131">
    <property type="entry name" value="Cj1289-like_C"/>
</dbReference>
<keyword evidence="1" id="KW-0732">Signal</keyword>
<keyword evidence="4" id="KW-1185">Reference proteome</keyword>
<evidence type="ECO:0000313" key="4">
    <source>
        <dbReference type="Proteomes" id="UP000671852"/>
    </source>
</evidence>
<protein>
    <submittedName>
        <fullName evidence="3">Peptidyl-prolyl cis-trans isomerase</fullName>
    </submittedName>
</protein>
<dbReference type="PANTHER" id="PTHR47637:SF1">
    <property type="entry name" value="CHAPERONE SURA"/>
    <property type="match status" value="1"/>
</dbReference>
<dbReference type="GO" id="GO:0003755">
    <property type="term" value="F:peptidyl-prolyl cis-trans isomerase activity"/>
    <property type="evidence" value="ECO:0007669"/>
    <property type="project" value="InterPro"/>
</dbReference>
<dbReference type="EMBL" id="CP046072">
    <property type="protein sequence ID" value="QSZ40686.1"/>
    <property type="molecule type" value="Genomic_DNA"/>
</dbReference>
<evidence type="ECO:0000259" key="2">
    <source>
        <dbReference type="Pfam" id="PF22506"/>
    </source>
</evidence>
<dbReference type="PANTHER" id="PTHR47637">
    <property type="entry name" value="CHAPERONE SURA"/>
    <property type="match status" value="1"/>
</dbReference>
<dbReference type="Gene3D" id="1.10.4030.10">
    <property type="entry name" value="Porin chaperone SurA, peptide-binding domain"/>
    <property type="match status" value="1"/>
</dbReference>
<gene>
    <name evidence="3" type="ORF">GJV85_00635</name>
</gene>
<accession>A0A975GBH8</accession>
<dbReference type="Gene3D" id="3.10.50.40">
    <property type="match status" value="1"/>
</dbReference>
<dbReference type="Proteomes" id="UP000671852">
    <property type="component" value="Chromosome"/>
</dbReference>
<feature type="domain" description="Cj1289-like C-terminal" evidence="2">
    <location>
        <begin position="138"/>
        <end position="228"/>
    </location>
</feature>
<evidence type="ECO:0000313" key="3">
    <source>
        <dbReference type="EMBL" id="QSZ40686.1"/>
    </source>
</evidence>
<dbReference type="InterPro" id="IPR050280">
    <property type="entry name" value="OMP_Chaperone_SurA"/>
</dbReference>
<dbReference type="InterPro" id="IPR027304">
    <property type="entry name" value="Trigger_fact/SurA_dom_sf"/>
</dbReference>
<reference evidence="3" key="1">
    <citation type="submission" date="2019-11" db="EMBL/GenBank/DDBJ databases">
        <authorList>
            <person name="Kojima H."/>
        </authorList>
    </citation>
    <scope>NUCLEOTIDE SEQUENCE</scope>
    <source>
        <strain evidence="3">H1576</strain>
    </source>
</reference>
<keyword evidence="3" id="KW-0413">Isomerase</keyword>
<organism evidence="3 4">
    <name type="scientific">Sulfurimonas aquatica</name>
    <dbReference type="NCBI Taxonomy" id="2672570"/>
    <lineage>
        <taxon>Bacteria</taxon>
        <taxon>Pseudomonadati</taxon>
        <taxon>Campylobacterota</taxon>
        <taxon>Epsilonproteobacteria</taxon>
        <taxon>Campylobacterales</taxon>
        <taxon>Sulfurimonadaceae</taxon>
        <taxon>Sulfurimonas</taxon>
    </lineage>
</organism>
<name>A0A975GBH8_9BACT</name>
<dbReference type="KEGG" id="saqt:GJV85_00635"/>
<dbReference type="Pfam" id="PF22506">
    <property type="entry name" value="Cj1289-like_C"/>
    <property type="match status" value="1"/>
</dbReference>
<dbReference type="InterPro" id="IPR046357">
    <property type="entry name" value="PPIase_dom_sf"/>
</dbReference>
<evidence type="ECO:0000256" key="1">
    <source>
        <dbReference type="ARBA" id="ARBA00022729"/>
    </source>
</evidence>
<dbReference type="SUPFAM" id="SSF109998">
    <property type="entry name" value="Triger factor/SurA peptide-binding domain-like"/>
    <property type="match status" value="1"/>
</dbReference>
<reference evidence="3" key="2">
    <citation type="submission" date="2021-04" db="EMBL/GenBank/DDBJ databases">
        <title>Isolation and characterization of a novel species of the genus Sulfurimonas.</title>
        <authorList>
            <person name="Fukui M."/>
        </authorList>
    </citation>
    <scope>NUCLEOTIDE SEQUENCE</scope>
    <source>
        <strain evidence="3">H1576</strain>
    </source>
</reference>
<dbReference type="AlphaFoldDB" id="A0A975GBH8"/>
<dbReference type="RefSeq" id="WP_207561964.1">
    <property type="nucleotide sequence ID" value="NZ_CP046072.1"/>
</dbReference>
<proteinExistence type="predicted"/>